<accession>W7TYQ4</accession>
<dbReference type="InterPro" id="IPR000719">
    <property type="entry name" value="Prot_kinase_dom"/>
</dbReference>
<dbReference type="Proteomes" id="UP000019335">
    <property type="component" value="Chromosome 11"/>
</dbReference>
<protein>
    <submittedName>
        <fullName evidence="2">Protein kinase wee1</fullName>
    </submittedName>
</protein>
<gene>
    <name evidence="2" type="ORF">Naga_100032g4</name>
</gene>
<reference evidence="2 3" key="1">
    <citation type="journal article" date="2014" name="Mol. Plant">
        <title>Chromosome Scale Genome Assembly and Transcriptome Profiling of Nannochloropsis gaditana in Nitrogen Depletion.</title>
        <authorList>
            <person name="Corteggiani Carpinelli E."/>
            <person name="Telatin A."/>
            <person name="Vitulo N."/>
            <person name="Forcato C."/>
            <person name="D'Angelo M."/>
            <person name="Schiavon R."/>
            <person name="Vezzi A."/>
            <person name="Giacometti G.M."/>
            <person name="Morosinotto T."/>
            <person name="Valle G."/>
        </authorList>
    </citation>
    <scope>NUCLEOTIDE SEQUENCE [LARGE SCALE GENOMIC DNA]</scope>
    <source>
        <strain evidence="2 3">B-31</strain>
    </source>
</reference>
<comment type="caution">
    <text evidence="2">The sequence shown here is derived from an EMBL/GenBank/DDBJ whole genome shotgun (WGS) entry which is preliminary data.</text>
</comment>
<evidence type="ECO:0000313" key="3">
    <source>
        <dbReference type="Proteomes" id="UP000019335"/>
    </source>
</evidence>
<dbReference type="AlphaFoldDB" id="W7TYQ4"/>
<dbReference type="GO" id="GO:0005524">
    <property type="term" value="F:ATP binding"/>
    <property type="evidence" value="ECO:0007669"/>
    <property type="project" value="InterPro"/>
</dbReference>
<keyword evidence="2" id="KW-0808">Transferase</keyword>
<name>W7TYQ4_9STRA</name>
<dbReference type="OrthoDB" id="5337378at2759"/>
<dbReference type="PROSITE" id="PS50011">
    <property type="entry name" value="PROTEIN_KINASE_DOM"/>
    <property type="match status" value="1"/>
</dbReference>
<keyword evidence="2" id="KW-0418">Kinase</keyword>
<dbReference type="SUPFAM" id="SSF56112">
    <property type="entry name" value="Protein kinase-like (PK-like)"/>
    <property type="match status" value="1"/>
</dbReference>
<dbReference type="EMBL" id="AZIL01000931">
    <property type="protein sequence ID" value="EWM25514.1"/>
    <property type="molecule type" value="Genomic_DNA"/>
</dbReference>
<dbReference type="Gene3D" id="1.10.510.10">
    <property type="entry name" value="Transferase(Phosphotransferase) domain 1"/>
    <property type="match status" value="1"/>
</dbReference>
<proteinExistence type="predicted"/>
<evidence type="ECO:0000313" key="2">
    <source>
        <dbReference type="EMBL" id="EWM25514.1"/>
    </source>
</evidence>
<keyword evidence="3" id="KW-1185">Reference proteome</keyword>
<sequence length="179" mass="19647">MDVKPGNIFIAADGSFKLGDLGHAIKADGSMHVLEGDERYLSMEVLKGLDLFKLSAGKEVPPYRTILEPNDIFGLGASLYEAWSRVPLAGAGPEFLAVREGRLTHLPSNGEKSVSEGFERFLRNLVSGSATADQGSRNNDTLLDWRRMSGRNGTEQDQFNGRGSSARLRPRVGRILWSR</sequence>
<organism evidence="2 3">
    <name type="scientific">Nannochloropsis gaditana</name>
    <dbReference type="NCBI Taxonomy" id="72520"/>
    <lineage>
        <taxon>Eukaryota</taxon>
        <taxon>Sar</taxon>
        <taxon>Stramenopiles</taxon>
        <taxon>Ochrophyta</taxon>
        <taxon>Eustigmatophyceae</taxon>
        <taxon>Eustigmatales</taxon>
        <taxon>Monodopsidaceae</taxon>
        <taxon>Nannochloropsis</taxon>
    </lineage>
</organism>
<evidence type="ECO:0000259" key="1">
    <source>
        <dbReference type="PROSITE" id="PS50011"/>
    </source>
</evidence>
<dbReference type="GO" id="GO:0004672">
    <property type="term" value="F:protein kinase activity"/>
    <property type="evidence" value="ECO:0007669"/>
    <property type="project" value="InterPro"/>
</dbReference>
<dbReference type="InterPro" id="IPR011009">
    <property type="entry name" value="Kinase-like_dom_sf"/>
</dbReference>
<feature type="domain" description="Protein kinase" evidence="1">
    <location>
        <begin position="1"/>
        <end position="179"/>
    </location>
</feature>